<protein>
    <submittedName>
        <fullName evidence="2">Uncharacterized protein</fullName>
    </submittedName>
</protein>
<sequence length="346" mass="36309">MANSGYANAGNLNDAKELQKMFKGQGSSNITAKPRGKSKSKGGNSLPMKRRETFPHPHRGPPPTSTNVPPPSARYYTATLLSDPLKRVPGAILGTATLAFLSRQDSAPQTPTIPAQTAKPLIAENQAPIKAPATVSAGEIKSANKEEQSKGVAAKPPVMGNQAPATVFSGERKQVTTAVSAGENLQVPAIVSTGEGKQIPTIVSTGETKVANKEGESKKSLASMFFSLMSGDSDEDSDEESPAVKVNAEAVSKSATTGVIKYSSDELLELKGKLPLEPAKIVLQQKHRGKTELSPEAMANTSLRPEAPGFIPSVAAKMAAHLANEPNKPVKDRKPTKGLGSSMWAK</sequence>
<dbReference type="EMBL" id="LYXU01000003">
    <property type="protein sequence ID" value="OBS21049.1"/>
    <property type="molecule type" value="Genomic_DNA"/>
</dbReference>
<name>A0A1B8AKE7_FUSPO</name>
<feature type="region of interest" description="Disordered" evidence="1">
    <location>
        <begin position="322"/>
        <end position="346"/>
    </location>
</feature>
<evidence type="ECO:0000313" key="3">
    <source>
        <dbReference type="Proteomes" id="UP000091967"/>
    </source>
</evidence>
<reference evidence="2 3" key="1">
    <citation type="submission" date="2016-06" db="EMBL/GenBank/DDBJ databases">
        <title>Living apart together: crosstalk between the core and supernumerary genomes in a fungal plant pathogen.</title>
        <authorList>
            <person name="Vanheule A."/>
            <person name="Audenaert K."/>
            <person name="Warris S."/>
            <person name="Van De Geest H."/>
            <person name="Schijlen E."/>
            <person name="Hofte M."/>
            <person name="De Saeger S."/>
            <person name="Haesaert G."/>
            <person name="Waalwijk C."/>
            <person name="Van Der Lee T."/>
        </authorList>
    </citation>
    <scope>NUCLEOTIDE SEQUENCE [LARGE SCALE GENOMIC DNA]</scope>
    <source>
        <strain evidence="2 3">2516</strain>
    </source>
</reference>
<feature type="region of interest" description="Disordered" evidence="1">
    <location>
        <begin position="1"/>
        <end position="75"/>
    </location>
</feature>
<evidence type="ECO:0000313" key="2">
    <source>
        <dbReference type="EMBL" id="OBS21049.1"/>
    </source>
</evidence>
<evidence type="ECO:0000256" key="1">
    <source>
        <dbReference type="SAM" id="MobiDB-lite"/>
    </source>
</evidence>
<comment type="caution">
    <text evidence="2">The sequence shown here is derived from an EMBL/GenBank/DDBJ whole genome shotgun (WGS) entry which is preliminary data.</text>
</comment>
<proteinExistence type="predicted"/>
<keyword evidence="3" id="KW-1185">Reference proteome</keyword>
<dbReference type="AlphaFoldDB" id="A0A1B8AKE7"/>
<accession>A0A1B8AKE7</accession>
<feature type="compositionally biased region" description="Pro residues" evidence="1">
    <location>
        <begin position="60"/>
        <end position="72"/>
    </location>
</feature>
<feature type="region of interest" description="Disordered" evidence="1">
    <location>
        <begin position="141"/>
        <end position="164"/>
    </location>
</feature>
<gene>
    <name evidence="2" type="ORF">FPOA_07389</name>
</gene>
<dbReference type="OMA" id="GSSMWAK"/>
<organism evidence="2 3">
    <name type="scientific">Fusarium poae</name>
    <dbReference type="NCBI Taxonomy" id="36050"/>
    <lineage>
        <taxon>Eukaryota</taxon>
        <taxon>Fungi</taxon>
        <taxon>Dikarya</taxon>
        <taxon>Ascomycota</taxon>
        <taxon>Pezizomycotina</taxon>
        <taxon>Sordariomycetes</taxon>
        <taxon>Hypocreomycetidae</taxon>
        <taxon>Hypocreales</taxon>
        <taxon>Nectriaceae</taxon>
        <taxon>Fusarium</taxon>
    </lineage>
</organism>
<dbReference type="Proteomes" id="UP000091967">
    <property type="component" value="Unassembled WGS sequence"/>
</dbReference>
<feature type="region of interest" description="Disordered" evidence="1">
    <location>
        <begin position="286"/>
        <end position="305"/>
    </location>
</feature>